<dbReference type="InterPro" id="IPR052714">
    <property type="entry name" value="MFS_Exporter"/>
</dbReference>
<evidence type="ECO:0000256" key="1">
    <source>
        <dbReference type="ARBA" id="ARBA00004651"/>
    </source>
</evidence>
<keyword evidence="9" id="KW-1185">Reference proteome</keyword>
<evidence type="ECO:0000256" key="5">
    <source>
        <dbReference type="ARBA" id="ARBA00023136"/>
    </source>
</evidence>
<evidence type="ECO:0000256" key="3">
    <source>
        <dbReference type="ARBA" id="ARBA00022692"/>
    </source>
</evidence>
<dbReference type="Gene3D" id="1.20.1250.20">
    <property type="entry name" value="MFS general substrate transporter like domains"/>
    <property type="match status" value="2"/>
</dbReference>
<evidence type="ECO:0000259" key="7">
    <source>
        <dbReference type="PROSITE" id="PS50850"/>
    </source>
</evidence>
<dbReference type="InterPro" id="IPR011701">
    <property type="entry name" value="MFS"/>
</dbReference>
<evidence type="ECO:0000256" key="4">
    <source>
        <dbReference type="ARBA" id="ARBA00022989"/>
    </source>
</evidence>
<sequence length="393" mass="43009">MDTERIWTKNFTMNFIVNFLVNLNMYLLIVLIAGYAQSQFNASDSSAGLVAGLFIVGSLIGRFVMGKYINSLGPRKVLLIGTVLFTVTSIFYFVESSLLFLIIVRIVNGFSFGVCTTSTGSIAGYITPETKKGEGISFFSLSMVLGAAIGPFLGLLLMQQYSIEVIFGLNFVLSFISLILAIILKVPFETIARTAEDKGFKVSDFIAKEAVPIAIIVFIAGLSYSSILNYIKDFALERDLIVASSYFFIVYAIVSIFSRPVCGRLMDARNENVVIYTSIIFQAICFLVIAFSHSSWMLLIGGALLGLGYGNITSTSQSVSVKVVPKEKIARATSTFFIGLDLGLGFGPYILGLFTSNIGLGNMYIIMAILLIVTFFIYHFIHGRKVSLPKASH</sequence>
<accession>A0A7T1FAV3</accession>
<protein>
    <submittedName>
        <fullName evidence="8">MFS transporter</fullName>
    </submittedName>
</protein>
<dbReference type="PROSITE" id="PS50850">
    <property type="entry name" value="MFS"/>
    <property type="match status" value="1"/>
</dbReference>
<feature type="transmembrane region" description="Helical" evidence="6">
    <location>
        <begin position="12"/>
        <end position="35"/>
    </location>
</feature>
<name>A0A7T1FAV3_9STAP</name>
<dbReference type="EMBL" id="CP064056">
    <property type="protein sequence ID" value="QPM76306.1"/>
    <property type="molecule type" value="Genomic_DNA"/>
</dbReference>
<keyword evidence="5 6" id="KW-0472">Membrane</keyword>
<dbReference type="KEGG" id="sllo:ISP08_00645"/>
<feature type="transmembrane region" description="Helical" evidence="6">
    <location>
        <begin position="240"/>
        <end position="261"/>
    </location>
</feature>
<dbReference type="CDD" id="cd17489">
    <property type="entry name" value="MFS_YfcJ_like"/>
    <property type="match status" value="1"/>
</dbReference>
<keyword evidence="3 6" id="KW-0812">Transmembrane</keyword>
<dbReference type="PANTHER" id="PTHR23531">
    <property type="entry name" value="QUINOLENE RESISTANCE PROTEIN NORA"/>
    <property type="match status" value="1"/>
</dbReference>
<dbReference type="AlphaFoldDB" id="A0A7T1FAV3"/>
<feature type="domain" description="Major facilitator superfamily (MFS) profile" evidence="7">
    <location>
        <begin position="10"/>
        <end position="386"/>
    </location>
</feature>
<comment type="subcellular location">
    <subcellularLocation>
        <location evidence="1">Cell membrane</location>
        <topology evidence="1">Multi-pass membrane protein</topology>
    </subcellularLocation>
</comment>
<dbReference type="InterPro" id="IPR036259">
    <property type="entry name" value="MFS_trans_sf"/>
</dbReference>
<dbReference type="Pfam" id="PF07690">
    <property type="entry name" value="MFS_1"/>
    <property type="match status" value="1"/>
</dbReference>
<evidence type="ECO:0000256" key="2">
    <source>
        <dbReference type="ARBA" id="ARBA00022448"/>
    </source>
</evidence>
<reference evidence="8 9" key="1">
    <citation type="submission" date="2020-10" db="EMBL/GenBank/DDBJ databases">
        <title>Closed genome sequences of Staphylococcus lloydii sp. nov. and Staphylococcus durrellii sp. nov. Isolated from Captive Fruit Bats (Pteropus livingstonii).</title>
        <authorList>
            <person name="Fountain K."/>
        </authorList>
    </citation>
    <scope>NUCLEOTIDE SEQUENCE [LARGE SCALE GENOMIC DNA]</scope>
    <source>
        <strain evidence="8 9">23_2_7_LY</strain>
    </source>
</reference>
<gene>
    <name evidence="8" type="ORF">ISP08_00645</name>
</gene>
<feature type="transmembrane region" description="Helical" evidence="6">
    <location>
        <begin position="47"/>
        <end position="65"/>
    </location>
</feature>
<dbReference type="SUPFAM" id="SSF103473">
    <property type="entry name" value="MFS general substrate transporter"/>
    <property type="match status" value="1"/>
</dbReference>
<evidence type="ECO:0000256" key="6">
    <source>
        <dbReference type="SAM" id="Phobius"/>
    </source>
</evidence>
<dbReference type="GO" id="GO:0022857">
    <property type="term" value="F:transmembrane transporter activity"/>
    <property type="evidence" value="ECO:0007669"/>
    <property type="project" value="InterPro"/>
</dbReference>
<keyword evidence="4 6" id="KW-1133">Transmembrane helix</keyword>
<evidence type="ECO:0000313" key="8">
    <source>
        <dbReference type="EMBL" id="QPM76306.1"/>
    </source>
</evidence>
<organism evidence="8 9">
    <name type="scientific">Staphylococcus lloydii</name>
    <dbReference type="NCBI Taxonomy" id="2781774"/>
    <lineage>
        <taxon>Bacteria</taxon>
        <taxon>Bacillati</taxon>
        <taxon>Bacillota</taxon>
        <taxon>Bacilli</taxon>
        <taxon>Bacillales</taxon>
        <taxon>Staphylococcaceae</taxon>
        <taxon>Staphylococcus</taxon>
    </lineage>
</organism>
<dbReference type="Proteomes" id="UP000594455">
    <property type="component" value="Chromosome"/>
</dbReference>
<keyword evidence="2" id="KW-0813">Transport</keyword>
<dbReference type="PANTHER" id="PTHR23531:SF1">
    <property type="entry name" value="QUINOLENE RESISTANCE PROTEIN NORA"/>
    <property type="match status" value="1"/>
</dbReference>
<feature type="transmembrane region" description="Helical" evidence="6">
    <location>
        <begin position="332"/>
        <end position="351"/>
    </location>
</feature>
<feature type="transmembrane region" description="Helical" evidence="6">
    <location>
        <begin position="165"/>
        <end position="184"/>
    </location>
</feature>
<evidence type="ECO:0000313" key="9">
    <source>
        <dbReference type="Proteomes" id="UP000594455"/>
    </source>
</evidence>
<dbReference type="GO" id="GO:0005886">
    <property type="term" value="C:plasma membrane"/>
    <property type="evidence" value="ECO:0007669"/>
    <property type="project" value="UniProtKB-SubCell"/>
</dbReference>
<feature type="transmembrane region" description="Helical" evidence="6">
    <location>
        <begin position="363"/>
        <end position="381"/>
    </location>
</feature>
<dbReference type="InterPro" id="IPR020846">
    <property type="entry name" value="MFS_dom"/>
</dbReference>
<feature type="transmembrane region" description="Helical" evidence="6">
    <location>
        <begin position="100"/>
        <end position="126"/>
    </location>
</feature>
<feature type="transmembrane region" description="Helical" evidence="6">
    <location>
        <begin position="205"/>
        <end position="228"/>
    </location>
</feature>
<feature type="transmembrane region" description="Helical" evidence="6">
    <location>
        <begin position="273"/>
        <end position="290"/>
    </location>
</feature>
<feature type="transmembrane region" description="Helical" evidence="6">
    <location>
        <begin position="77"/>
        <end position="94"/>
    </location>
</feature>
<proteinExistence type="predicted"/>
<feature type="transmembrane region" description="Helical" evidence="6">
    <location>
        <begin position="138"/>
        <end position="159"/>
    </location>
</feature>
<feature type="transmembrane region" description="Helical" evidence="6">
    <location>
        <begin position="296"/>
        <end position="312"/>
    </location>
</feature>